<dbReference type="PANTHER" id="PTHR12040:SF0">
    <property type="entry name" value="HISTONE CHAPERONE ASF1"/>
    <property type="match status" value="1"/>
</dbReference>
<keyword evidence="7" id="KW-1185">Reference proteome</keyword>
<gene>
    <name evidence="8" type="primary">LOC116290286</name>
</gene>
<reference evidence="8" key="1">
    <citation type="submission" date="2025-08" db="UniProtKB">
        <authorList>
            <consortium name="RefSeq"/>
        </authorList>
    </citation>
    <scope>IDENTIFICATION</scope>
    <source>
        <tissue evidence="8">Tentacle</tissue>
    </source>
</reference>
<dbReference type="RefSeq" id="XP_031553151.1">
    <property type="nucleotide sequence ID" value="XM_031697291.1"/>
</dbReference>
<name>A0A6P8HBY7_ACTTE</name>
<dbReference type="InParanoid" id="A0A6P8HBY7"/>
<protein>
    <submittedName>
        <fullName evidence="8">Histone chaperone ASF1A-like</fullName>
    </submittedName>
</protein>
<evidence type="ECO:0000256" key="5">
    <source>
        <dbReference type="ARBA" id="ARBA00023186"/>
    </source>
</evidence>
<dbReference type="AlphaFoldDB" id="A0A6P8HBY7"/>
<sequence length="155" mass="17772">MAKVNLCNVEIKENPASFIDPLEFEISFECSEELNEDLEWKIIYVGSAECADYDQVLDSVLVGPVPIGRHMFVFKANPPDPSKILDQDVIGVTVILLTCSYKDREFIRVGYYVNNDYADVEMRENPPAKPVISQLQRNILVSEPRVTRFNIKWED</sequence>
<keyword evidence="5" id="KW-0143">Chaperone</keyword>
<dbReference type="Gene3D" id="2.60.40.1490">
    <property type="entry name" value="Histone chaperone ASF1-like"/>
    <property type="match status" value="1"/>
</dbReference>
<proteinExistence type="inferred from homology"/>
<dbReference type="FunCoup" id="A0A6P8HBY7">
    <property type="interactions" value="2514"/>
</dbReference>
<dbReference type="InterPro" id="IPR036747">
    <property type="entry name" value="ASF1-like_sf"/>
</dbReference>
<dbReference type="GeneID" id="116290286"/>
<evidence type="ECO:0000256" key="6">
    <source>
        <dbReference type="ARBA" id="ARBA00023242"/>
    </source>
</evidence>
<dbReference type="GO" id="GO:0005634">
    <property type="term" value="C:nucleus"/>
    <property type="evidence" value="ECO:0007669"/>
    <property type="project" value="UniProtKB-SubCell"/>
</dbReference>
<dbReference type="Pfam" id="PF04729">
    <property type="entry name" value="ASF1_hist_chap"/>
    <property type="match status" value="1"/>
</dbReference>
<dbReference type="Proteomes" id="UP000515163">
    <property type="component" value="Unplaced"/>
</dbReference>
<dbReference type="SUPFAM" id="SSF101546">
    <property type="entry name" value="ASF1-like"/>
    <property type="match status" value="1"/>
</dbReference>
<evidence type="ECO:0000256" key="4">
    <source>
        <dbReference type="ARBA" id="ARBA00023163"/>
    </source>
</evidence>
<keyword evidence="3" id="KW-0805">Transcription regulation</keyword>
<comment type="subcellular location">
    <subcellularLocation>
        <location evidence="1">Nucleus</location>
    </subcellularLocation>
</comment>
<accession>A0A6P8HBY7</accession>
<dbReference type="FunFam" id="2.60.40.1490:FF:000001">
    <property type="entry name" value="Histone chaperone ASF1"/>
    <property type="match status" value="1"/>
</dbReference>
<evidence type="ECO:0000256" key="2">
    <source>
        <dbReference type="ARBA" id="ARBA00006051"/>
    </source>
</evidence>
<dbReference type="GO" id="GO:0042393">
    <property type="term" value="F:histone binding"/>
    <property type="evidence" value="ECO:0007669"/>
    <property type="project" value="TreeGrafter"/>
</dbReference>
<dbReference type="InterPro" id="IPR006818">
    <property type="entry name" value="ASF1-like"/>
</dbReference>
<dbReference type="GO" id="GO:0000785">
    <property type="term" value="C:chromatin"/>
    <property type="evidence" value="ECO:0007669"/>
    <property type="project" value="TreeGrafter"/>
</dbReference>
<evidence type="ECO:0000313" key="8">
    <source>
        <dbReference type="RefSeq" id="XP_031553151.1"/>
    </source>
</evidence>
<organism evidence="7 8">
    <name type="scientific">Actinia tenebrosa</name>
    <name type="common">Australian red waratah sea anemone</name>
    <dbReference type="NCBI Taxonomy" id="6105"/>
    <lineage>
        <taxon>Eukaryota</taxon>
        <taxon>Metazoa</taxon>
        <taxon>Cnidaria</taxon>
        <taxon>Anthozoa</taxon>
        <taxon>Hexacorallia</taxon>
        <taxon>Actiniaria</taxon>
        <taxon>Actiniidae</taxon>
        <taxon>Actinia</taxon>
    </lineage>
</organism>
<dbReference type="OrthoDB" id="29755at2759"/>
<evidence type="ECO:0000313" key="7">
    <source>
        <dbReference type="Proteomes" id="UP000515163"/>
    </source>
</evidence>
<evidence type="ECO:0000256" key="1">
    <source>
        <dbReference type="ARBA" id="ARBA00004123"/>
    </source>
</evidence>
<comment type="similarity">
    <text evidence="2">Belongs to the ASF1 family.</text>
</comment>
<dbReference type="GO" id="GO:0006335">
    <property type="term" value="P:DNA replication-dependent chromatin assembly"/>
    <property type="evidence" value="ECO:0007669"/>
    <property type="project" value="TreeGrafter"/>
</dbReference>
<evidence type="ECO:0000256" key="3">
    <source>
        <dbReference type="ARBA" id="ARBA00023015"/>
    </source>
</evidence>
<keyword evidence="6" id="KW-0539">Nucleus</keyword>
<dbReference type="KEGG" id="aten:116290286"/>
<dbReference type="PANTHER" id="PTHR12040">
    <property type="entry name" value="ANTI-SILENCING PROTEIN 1"/>
    <property type="match status" value="1"/>
</dbReference>
<keyword evidence="4" id="KW-0804">Transcription</keyword>